<dbReference type="InterPro" id="IPR029472">
    <property type="entry name" value="Copia-like_N"/>
</dbReference>
<evidence type="ECO:0000313" key="4">
    <source>
        <dbReference type="RefSeq" id="XP_052113812.1"/>
    </source>
</evidence>
<feature type="compositionally biased region" description="Low complexity" evidence="1">
    <location>
        <begin position="1"/>
        <end position="14"/>
    </location>
</feature>
<reference evidence="4" key="2">
    <citation type="submission" date="2025-08" db="UniProtKB">
        <authorList>
            <consortium name="RefSeq"/>
        </authorList>
    </citation>
    <scope>IDENTIFICATION</scope>
    <source>
        <tissue evidence="4">Whole plant</tissue>
    </source>
</reference>
<reference evidence="3" key="1">
    <citation type="journal article" date="2016" name="Nat. Genet.">
        <title>The genome sequences of Arachis duranensis and Arachis ipaensis, the diploid ancestors of cultivated peanut.</title>
        <authorList>
            <person name="Bertioli D.J."/>
            <person name="Cannon S.B."/>
            <person name="Froenicke L."/>
            <person name="Huang G."/>
            <person name="Farmer A.D."/>
            <person name="Cannon E.K."/>
            <person name="Liu X."/>
            <person name="Gao D."/>
            <person name="Clevenger J."/>
            <person name="Dash S."/>
            <person name="Ren L."/>
            <person name="Moretzsohn M.C."/>
            <person name="Shirasawa K."/>
            <person name="Huang W."/>
            <person name="Vidigal B."/>
            <person name="Abernathy B."/>
            <person name="Chu Y."/>
            <person name="Niederhuth C.E."/>
            <person name="Umale P."/>
            <person name="Araujo A.C."/>
            <person name="Kozik A."/>
            <person name="Kim K.D."/>
            <person name="Burow M.D."/>
            <person name="Varshney R.K."/>
            <person name="Wang X."/>
            <person name="Zhang X."/>
            <person name="Barkley N."/>
            <person name="Guimaraes P.M."/>
            <person name="Isobe S."/>
            <person name="Guo B."/>
            <person name="Liao B."/>
            <person name="Stalker H.T."/>
            <person name="Schmitz R.J."/>
            <person name="Scheffler B.E."/>
            <person name="Leal-Bertioli S.C."/>
            <person name="Xun X."/>
            <person name="Jackson S.A."/>
            <person name="Michelmore R."/>
            <person name="Ozias-Akins P."/>
        </authorList>
    </citation>
    <scope>NUCLEOTIDE SEQUENCE [LARGE SCALE GENOMIC DNA]</scope>
    <source>
        <strain evidence="3">cv. V14167</strain>
    </source>
</reference>
<feature type="compositionally biased region" description="Gly residues" evidence="1">
    <location>
        <begin position="211"/>
        <end position="226"/>
    </location>
</feature>
<accession>A0A9C6TGQ2</accession>
<evidence type="ECO:0000259" key="2">
    <source>
        <dbReference type="Pfam" id="PF14244"/>
    </source>
</evidence>
<dbReference type="PANTHER" id="PTHR34222:SF99">
    <property type="entry name" value="PROTEIN, PUTATIVE-RELATED"/>
    <property type="match status" value="1"/>
</dbReference>
<dbReference type="PANTHER" id="PTHR34222">
    <property type="entry name" value="GAG_PRE-INTEGRS DOMAIN-CONTAINING PROTEIN"/>
    <property type="match status" value="1"/>
</dbReference>
<proteinExistence type="predicted"/>
<dbReference type="RefSeq" id="XP_052113812.1">
    <property type="nucleotide sequence ID" value="XM_052257852.1"/>
</dbReference>
<feature type="region of interest" description="Disordered" evidence="1">
    <location>
        <begin position="202"/>
        <end position="236"/>
    </location>
</feature>
<evidence type="ECO:0000313" key="3">
    <source>
        <dbReference type="Proteomes" id="UP000515211"/>
    </source>
</evidence>
<dbReference type="Proteomes" id="UP000515211">
    <property type="component" value="Chromosome 2"/>
</dbReference>
<gene>
    <name evidence="4" type="primary">LOC107474724</name>
</gene>
<feature type="compositionally biased region" description="Polar residues" evidence="1">
    <location>
        <begin position="22"/>
        <end position="36"/>
    </location>
</feature>
<dbReference type="GeneID" id="107474724"/>
<evidence type="ECO:0000256" key="1">
    <source>
        <dbReference type="SAM" id="MobiDB-lite"/>
    </source>
</evidence>
<keyword evidence="3" id="KW-1185">Reference proteome</keyword>
<name>A0A9C6TGQ2_ARADU</name>
<feature type="domain" description="Retrotransposon Copia-like N-terminal" evidence="2">
    <location>
        <begin position="40"/>
        <end position="79"/>
    </location>
</feature>
<organism evidence="3 4">
    <name type="scientific">Arachis duranensis</name>
    <name type="common">Wild peanut</name>
    <dbReference type="NCBI Taxonomy" id="130453"/>
    <lineage>
        <taxon>Eukaryota</taxon>
        <taxon>Viridiplantae</taxon>
        <taxon>Streptophyta</taxon>
        <taxon>Embryophyta</taxon>
        <taxon>Tracheophyta</taxon>
        <taxon>Spermatophyta</taxon>
        <taxon>Magnoliopsida</taxon>
        <taxon>eudicotyledons</taxon>
        <taxon>Gunneridae</taxon>
        <taxon>Pentapetalae</taxon>
        <taxon>rosids</taxon>
        <taxon>fabids</taxon>
        <taxon>Fabales</taxon>
        <taxon>Fabaceae</taxon>
        <taxon>Papilionoideae</taxon>
        <taxon>50 kb inversion clade</taxon>
        <taxon>dalbergioids sensu lato</taxon>
        <taxon>Dalbergieae</taxon>
        <taxon>Pterocarpus clade</taxon>
        <taxon>Arachis</taxon>
    </lineage>
</organism>
<dbReference type="KEGG" id="adu:107474724"/>
<feature type="region of interest" description="Disordered" evidence="1">
    <location>
        <begin position="329"/>
        <end position="349"/>
    </location>
</feature>
<sequence>MDNMDKPSNSDPKTPSTPPPTIDNQPSNLTQDTTNPYYIHPSENPNSVLVTPVLTGNNYHSWKRFLTMAIISKNKYGFLTERFAQSDLLRIAELQEEIYALKQGTLSVTEFYTSLKSLWEELDSSRPLPVCSCPATSHRSQDFIIRFLKGLDERFSVVRSQILLLDQLPPATRVFALVIQHERQLQVTTGILDDPRSITAAIDSRHPSQGCGRGRNGFSSGKGRGGFPSSAGRGGSSKFCTHCGRSGHTIEVCYSKHGFPPGHPRHSGSSHHSAAVAVATPPSIAPPVYDERAALGHVEGHTHQPNPNPILDLSLAQQQALIALLKRTESPSSEYRDNGSSNQNGFLPNPKETFIFSKF</sequence>
<dbReference type="Pfam" id="PF14244">
    <property type="entry name" value="Retrotran_gag_3"/>
    <property type="match status" value="1"/>
</dbReference>
<dbReference type="AlphaFoldDB" id="A0A9C6TGQ2"/>
<feature type="region of interest" description="Disordered" evidence="1">
    <location>
        <begin position="1"/>
        <end position="42"/>
    </location>
</feature>
<protein>
    <submittedName>
        <fullName evidence="4">Uncharacterized protein LOC107474724</fullName>
    </submittedName>
</protein>